<dbReference type="Proteomes" id="UP000190064">
    <property type="component" value="Unassembled WGS sequence"/>
</dbReference>
<keyword evidence="10 11" id="KW-0998">Cell outer membrane</keyword>
<keyword evidence="17" id="KW-1185">Reference proteome</keyword>
<dbReference type="Gene3D" id="2.40.170.20">
    <property type="entry name" value="TonB-dependent receptor, beta-barrel domain"/>
    <property type="match status" value="1"/>
</dbReference>
<feature type="domain" description="TonB-dependent receptor-like beta-barrel" evidence="14">
    <location>
        <begin position="253"/>
        <end position="642"/>
    </location>
</feature>
<evidence type="ECO:0000256" key="4">
    <source>
        <dbReference type="ARBA" id="ARBA00022496"/>
    </source>
</evidence>
<dbReference type="Pfam" id="PF07715">
    <property type="entry name" value="Plug"/>
    <property type="match status" value="1"/>
</dbReference>
<evidence type="ECO:0000256" key="6">
    <source>
        <dbReference type="ARBA" id="ARBA00023004"/>
    </source>
</evidence>
<evidence type="ECO:0000313" key="17">
    <source>
        <dbReference type="Proteomes" id="UP000190064"/>
    </source>
</evidence>
<dbReference type="InterPro" id="IPR039426">
    <property type="entry name" value="TonB-dep_rcpt-like"/>
</dbReference>
<gene>
    <name evidence="16" type="ORF">BTA35_0215985</name>
</gene>
<evidence type="ECO:0000259" key="14">
    <source>
        <dbReference type="Pfam" id="PF00593"/>
    </source>
</evidence>
<reference evidence="16" key="1">
    <citation type="submission" date="2017-02" db="EMBL/GenBank/DDBJ databases">
        <title>Draft Genome Sequence of the Salt Water Bacterium Oceanospirillum linum ATCC 11336.</title>
        <authorList>
            <person name="Trachtenberg A.M."/>
            <person name="Carney J.G."/>
            <person name="Linnane J.D."/>
            <person name="Rheaume B.A."/>
            <person name="Pitts N.L."/>
            <person name="Mykles D.L."/>
            <person name="Maclea K.S."/>
        </authorList>
    </citation>
    <scope>NUCLEOTIDE SEQUENCE [LARGE SCALE GENOMIC DNA]</scope>
    <source>
        <strain evidence="16">ATCC 11336</strain>
    </source>
</reference>
<keyword evidence="3 11" id="KW-1134">Transmembrane beta strand</keyword>
<evidence type="ECO:0000256" key="2">
    <source>
        <dbReference type="ARBA" id="ARBA00022448"/>
    </source>
</evidence>
<dbReference type="EMBL" id="MTSD02000010">
    <property type="protein sequence ID" value="OOV86003.1"/>
    <property type="molecule type" value="Genomic_DNA"/>
</dbReference>
<keyword evidence="7" id="KW-0406">Ion transport</keyword>
<keyword evidence="13" id="KW-0732">Signal</keyword>
<evidence type="ECO:0000256" key="5">
    <source>
        <dbReference type="ARBA" id="ARBA00022692"/>
    </source>
</evidence>
<feature type="domain" description="TonB-dependent receptor plug" evidence="15">
    <location>
        <begin position="55"/>
        <end position="160"/>
    </location>
</feature>
<dbReference type="SUPFAM" id="SSF56935">
    <property type="entry name" value="Porins"/>
    <property type="match status" value="1"/>
</dbReference>
<organism evidence="16 17">
    <name type="scientific">Oceanospirillum linum</name>
    <dbReference type="NCBI Taxonomy" id="966"/>
    <lineage>
        <taxon>Bacteria</taxon>
        <taxon>Pseudomonadati</taxon>
        <taxon>Pseudomonadota</taxon>
        <taxon>Gammaproteobacteria</taxon>
        <taxon>Oceanospirillales</taxon>
        <taxon>Oceanospirillaceae</taxon>
        <taxon>Oceanospirillum</taxon>
    </lineage>
</organism>
<evidence type="ECO:0000256" key="3">
    <source>
        <dbReference type="ARBA" id="ARBA00022452"/>
    </source>
</evidence>
<dbReference type="AlphaFoldDB" id="A0A1T1H829"/>
<dbReference type="GO" id="GO:0006826">
    <property type="term" value="P:iron ion transport"/>
    <property type="evidence" value="ECO:0007669"/>
    <property type="project" value="UniProtKB-KW"/>
</dbReference>
<dbReference type="InterPro" id="IPR000531">
    <property type="entry name" value="Beta-barrel_TonB"/>
</dbReference>
<evidence type="ECO:0000259" key="15">
    <source>
        <dbReference type="Pfam" id="PF07715"/>
    </source>
</evidence>
<comment type="subcellular location">
    <subcellularLocation>
        <location evidence="1 11">Cell outer membrane</location>
        <topology evidence="1 11">Multi-pass membrane protein</topology>
    </subcellularLocation>
</comment>
<comment type="similarity">
    <text evidence="11 12">Belongs to the TonB-dependent receptor family.</text>
</comment>
<evidence type="ECO:0000256" key="7">
    <source>
        <dbReference type="ARBA" id="ARBA00023065"/>
    </source>
</evidence>
<sequence>MIRPLFSHATLLAGALALTVTSAFAEEKTEKSAADDGVLLPELTITANKQEQTLSTAPVHASVYGGEQLQDEGIYGLSQLEGKFAGLSFQPFGQSGINSPVLRGLTANFNALSSSTLLMVDGVPTLTAQGYESTLVDVDRIEILRGPQSTVYGRNAEVGVISVFSKDLDGEDKTRLGLGIGSRNKKVVQASTSQTLIEDTLYASLAGEFVEQDGFIDNRTTGKKADDKEHQNLSAGVRWLMSEDTDIVVRYRRQSYDDGAMLWNSASATERTTVASGTDSYNTSVGQTFSINATHNTSSGLQFNSVTAYNDFQDEVQQDTDFSAAEILYIGRDNHLRTLSQEFRLEGNLGDSQWLVGAYLEKQDHDLSTTSKNYFGLTTLDAGQAGNSYALFTNWTVPLRSDVRLIAGLRGSRDEVTITPTSSDEKSETWTELTPQLTLQYLINPDHMAYATYAEGMRAGGFNMVTASADYSSYDPEKNQSFELGLKGKLLSQQLNYSLSAYHMNIDNMQVMQMPTAGVIYLTNAAEATSEGVEASLAYNFNDSWSMETGLAWNKTRFDKFVDGSSNYTGNTNLFAPEINGHATFRYDGSNSLSAAASLVATGSVYLNAANTYEQEGYKIINLSSSYAMTDNIRTSAYVNNIEDREYDAVGYQNGYVTVYSPPREFGFKFTMDL</sequence>
<dbReference type="CDD" id="cd01347">
    <property type="entry name" value="ligand_gated_channel"/>
    <property type="match status" value="1"/>
</dbReference>
<evidence type="ECO:0000313" key="16">
    <source>
        <dbReference type="EMBL" id="OOV86003.1"/>
    </source>
</evidence>
<dbReference type="Pfam" id="PF00593">
    <property type="entry name" value="TonB_dep_Rec_b-barrel"/>
    <property type="match status" value="1"/>
</dbReference>
<evidence type="ECO:0000256" key="1">
    <source>
        <dbReference type="ARBA" id="ARBA00004571"/>
    </source>
</evidence>
<evidence type="ECO:0000256" key="11">
    <source>
        <dbReference type="PROSITE-ProRule" id="PRU01360"/>
    </source>
</evidence>
<evidence type="ECO:0000256" key="8">
    <source>
        <dbReference type="ARBA" id="ARBA00023077"/>
    </source>
</evidence>
<comment type="caution">
    <text evidence="16">The sequence shown here is derived from an EMBL/GenBank/DDBJ whole genome shotgun (WGS) entry which is preliminary data.</text>
</comment>
<name>A0A1T1H829_OCELI</name>
<evidence type="ECO:0000256" key="12">
    <source>
        <dbReference type="RuleBase" id="RU003357"/>
    </source>
</evidence>
<keyword evidence="5 11" id="KW-0812">Transmembrane</keyword>
<keyword evidence="6" id="KW-0408">Iron</keyword>
<keyword evidence="8 12" id="KW-0798">TonB box</keyword>
<evidence type="ECO:0000256" key="10">
    <source>
        <dbReference type="ARBA" id="ARBA00023237"/>
    </source>
</evidence>
<evidence type="ECO:0000256" key="13">
    <source>
        <dbReference type="SAM" id="SignalP"/>
    </source>
</evidence>
<feature type="chain" id="PRO_5010567361" evidence="13">
    <location>
        <begin position="26"/>
        <end position="674"/>
    </location>
</feature>
<keyword evidence="9 11" id="KW-0472">Membrane</keyword>
<keyword evidence="4" id="KW-0410">Iron transport</keyword>
<dbReference type="STRING" id="966.BTA35_0215985"/>
<keyword evidence="16" id="KW-0675">Receptor</keyword>
<dbReference type="PANTHER" id="PTHR32552:SF81">
    <property type="entry name" value="TONB-DEPENDENT OUTER MEMBRANE RECEPTOR"/>
    <property type="match status" value="1"/>
</dbReference>
<dbReference type="GO" id="GO:0009279">
    <property type="term" value="C:cell outer membrane"/>
    <property type="evidence" value="ECO:0007669"/>
    <property type="project" value="UniProtKB-SubCell"/>
</dbReference>
<proteinExistence type="inferred from homology"/>
<evidence type="ECO:0000256" key="9">
    <source>
        <dbReference type="ARBA" id="ARBA00023136"/>
    </source>
</evidence>
<protein>
    <submittedName>
        <fullName evidence="16">TonB-dependent receptor</fullName>
    </submittedName>
</protein>
<dbReference type="RefSeq" id="WP_078320811.1">
    <property type="nucleotide sequence ID" value="NZ_FXTS01000011.1"/>
</dbReference>
<dbReference type="PANTHER" id="PTHR32552">
    <property type="entry name" value="FERRICHROME IRON RECEPTOR-RELATED"/>
    <property type="match status" value="1"/>
</dbReference>
<dbReference type="InterPro" id="IPR012910">
    <property type="entry name" value="Plug_dom"/>
</dbReference>
<feature type="signal peptide" evidence="13">
    <location>
        <begin position="1"/>
        <end position="25"/>
    </location>
</feature>
<dbReference type="InterPro" id="IPR036942">
    <property type="entry name" value="Beta-barrel_TonB_sf"/>
</dbReference>
<accession>A0A1T1H829</accession>
<keyword evidence="2 11" id="KW-0813">Transport</keyword>
<dbReference type="PROSITE" id="PS52016">
    <property type="entry name" value="TONB_DEPENDENT_REC_3"/>
    <property type="match status" value="1"/>
</dbReference>